<comment type="caution">
    <text evidence="2">The sequence shown here is derived from an EMBL/GenBank/DDBJ whole genome shotgun (WGS) entry which is preliminary data.</text>
</comment>
<name>A0AAD4MDL7_9AGAM</name>
<evidence type="ECO:0000313" key="3">
    <source>
        <dbReference type="Proteomes" id="UP001203297"/>
    </source>
</evidence>
<feature type="compositionally biased region" description="Pro residues" evidence="1">
    <location>
        <begin position="169"/>
        <end position="182"/>
    </location>
</feature>
<feature type="region of interest" description="Disordered" evidence="1">
    <location>
        <begin position="233"/>
        <end position="255"/>
    </location>
</feature>
<reference evidence="2" key="1">
    <citation type="journal article" date="2022" name="New Phytol.">
        <title>Evolutionary transition to the ectomycorrhizal habit in the genomes of a hyperdiverse lineage of mushroom-forming fungi.</title>
        <authorList>
            <person name="Looney B."/>
            <person name="Miyauchi S."/>
            <person name="Morin E."/>
            <person name="Drula E."/>
            <person name="Courty P.E."/>
            <person name="Kohler A."/>
            <person name="Kuo A."/>
            <person name="LaButti K."/>
            <person name="Pangilinan J."/>
            <person name="Lipzen A."/>
            <person name="Riley R."/>
            <person name="Andreopoulos W."/>
            <person name="He G."/>
            <person name="Johnson J."/>
            <person name="Nolan M."/>
            <person name="Tritt A."/>
            <person name="Barry K.W."/>
            <person name="Grigoriev I.V."/>
            <person name="Nagy L.G."/>
            <person name="Hibbett D."/>
            <person name="Henrissat B."/>
            <person name="Matheny P.B."/>
            <person name="Labbe J."/>
            <person name="Martin F.M."/>
        </authorList>
    </citation>
    <scope>NUCLEOTIDE SEQUENCE</scope>
    <source>
        <strain evidence="2">BPL690</strain>
    </source>
</reference>
<evidence type="ECO:0000256" key="1">
    <source>
        <dbReference type="SAM" id="MobiDB-lite"/>
    </source>
</evidence>
<dbReference type="Proteomes" id="UP001203297">
    <property type="component" value="Unassembled WGS sequence"/>
</dbReference>
<keyword evidence="3" id="KW-1185">Reference proteome</keyword>
<feature type="compositionally biased region" description="Low complexity" evidence="1">
    <location>
        <begin position="133"/>
        <end position="161"/>
    </location>
</feature>
<proteinExistence type="predicted"/>
<feature type="compositionally biased region" description="Polar residues" evidence="1">
    <location>
        <begin position="99"/>
        <end position="110"/>
    </location>
</feature>
<gene>
    <name evidence="2" type="ORF">B0F90DRAFT_538430</name>
</gene>
<protein>
    <submittedName>
        <fullName evidence="2">Uncharacterized protein</fullName>
    </submittedName>
</protein>
<dbReference type="EMBL" id="WTXG01000002">
    <property type="protein sequence ID" value="KAI0307222.1"/>
    <property type="molecule type" value="Genomic_DNA"/>
</dbReference>
<organism evidence="2 3">
    <name type="scientific">Multifurca ochricompacta</name>
    <dbReference type="NCBI Taxonomy" id="376703"/>
    <lineage>
        <taxon>Eukaryota</taxon>
        <taxon>Fungi</taxon>
        <taxon>Dikarya</taxon>
        <taxon>Basidiomycota</taxon>
        <taxon>Agaricomycotina</taxon>
        <taxon>Agaricomycetes</taxon>
        <taxon>Russulales</taxon>
        <taxon>Russulaceae</taxon>
        <taxon>Multifurca</taxon>
    </lineage>
</organism>
<evidence type="ECO:0000313" key="2">
    <source>
        <dbReference type="EMBL" id="KAI0307222.1"/>
    </source>
</evidence>
<sequence length="255" mass="28464">MPRPALVDLPLERFLQFQSLNDKSSLSNRFTRSKRSRSPSLAHSIFSPAKRRILEQERLFSPSPHSRPYPVTTSAVAAHSLRPRRSTILRALDSYEHSLGSSSPKTNTILSIPAHPHPFPMTQPRTSPRFVASPQSKSSPSSTTLTRTSPRNRSQNVPTSSRRARRTPSPTPALIPREMPPPPDRRSVHYPGFDVHQDKHIALPCTRSKSRAMEEAARVQEGDGAKENVRLVVTSLPSKSKAKGDVTPRRSARLR</sequence>
<feature type="region of interest" description="Disordered" evidence="1">
    <location>
        <begin position="97"/>
        <end position="190"/>
    </location>
</feature>
<accession>A0AAD4MDL7</accession>
<dbReference type="AlphaFoldDB" id="A0AAD4MDL7"/>